<evidence type="ECO:0000313" key="4">
    <source>
        <dbReference type="Proteomes" id="UP000825701"/>
    </source>
</evidence>
<dbReference type="Gene3D" id="3.30.370.10">
    <property type="entry name" value="Barstar-like"/>
    <property type="match status" value="1"/>
</dbReference>
<dbReference type="Proteomes" id="UP000825701">
    <property type="component" value="Chromosome"/>
</dbReference>
<evidence type="ECO:0000256" key="1">
    <source>
        <dbReference type="ARBA" id="ARBA00006845"/>
    </source>
</evidence>
<reference evidence="3" key="1">
    <citation type="submission" date="2021-08" db="EMBL/GenBank/DDBJ databases">
        <authorList>
            <person name="Zhang H."/>
            <person name="Xu M."/>
            <person name="Yu Z."/>
            <person name="Yang L."/>
            <person name="Cai Y."/>
        </authorList>
    </citation>
    <scope>NUCLEOTIDE SEQUENCE</scope>
    <source>
        <strain evidence="3">CHL1</strain>
    </source>
</reference>
<keyword evidence="4" id="KW-1185">Reference proteome</keyword>
<accession>A0A9E6RD81</accession>
<evidence type="ECO:0000259" key="2">
    <source>
        <dbReference type="Pfam" id="PF01337"/>
    </source>
</evidence>
<name>A0A9E6RD81_9HYPH</name>
<protein>
    <submittedName>
        <fullName evidence="3">Barstar family protein</fullName>
    </submittedName>
</protein>
<dbReference type="SUPFAM" id="SSF52038">
    <property type="entry name" value="Barstar-related"/>
    <property type="match status" value="1"/>
</dbReference>
<comment type="similarity">
    <text evidence="1">Belongs to the barstar family.</text>
</comment>
<dbReference type="AlphaFoldDB" id="A0A9E6RD81"/>
<dbReference type="EMBL" id="CP081869">
    <property type="protein sequence ID" value="QZN98611.1"/>
    <property type="molecule type" value="Genomic_DNA"/>
</dbReference>
<dbReference type="KEGG" id="cmet:K6K41_16430"/>
<dbReference type="InterPro" id="IPR000468">
    <property type="entry name" value="Barstar"/>
</dbReference>
<proteinExistence type="inferred from homology"/>
<feature type="domain" description="Barstar (barnase inhibitor)" evidence="2">
    <location>
        <begin position="31"/>
        <end position="108"/>
    </location>
</feature>
<gene>
    <name evidence="3" type="ORF">K6K41_16430</name>
</gene>
<dbReference type="InterPro" id="IPR035905">
    <property type="entry name" value="Barstar-like_sf"/>
</dbReference>
<evidence type="ECO:0000313" key="3">
    <source>
        <dbReference type="EMBL" id="QZN98611.1"/>
    </source>
</evidence>
<dbReference type="RefSeq" id="WP_261401548.1">
    <property type="nucleotide sequence ID" value="NZ_CP081869.1"/>
</dbReference>
<sequence>MRPGLETFRFEPDLSGRINGRSFYWRLPGDISAKDELFAVFSKSLWFPRDFGFDWDGLLDCLCDFGWMSDRKIILVHDRLPRLPERELKLYLIVLRDAVRWWRFEDPHELEVVFPEDLRGRIEALLAADPATLRG</sequence>
<organism evidence="3 4">
    <name type="scientific">Chenggangzhangella methanolivorans</name>
    <dbReference type="NCBI Taxonomy" id="1437009"/>
    <lineage>
        <taxon>Bacteria</taxon>
        <taxon>Pseudomonadati</taxon>
        <taxon>Pseudomonadota</taxon>
        <taxon>Alphaproteobacteria</taxon>
        <taxon>Hyphomicrobiales</taxon>
        <taxon>Methylopilaceae</taxon>
        <taxon>Chenggangzhangella</taxon>
    </lineage>
</organism>
<dbReference type="Pfam" id="PF01337">
    <property type="entry name" value="Barstar"/>
    <property type="match status" value="1"/>
</dbReference>